<evidence type="ECO:0000256" key="7">
    <source>
        <dbReference type="ARBA" id="ARBA00023136"/>
    </source>
</evidence>
<feature type="transmembrane region" description="Helical" evidence="8">
    <location>
        <begin position="12"/>
        <end position="32"/>
    </location>
</feature>
<comment type="subcellular location">
    <subcellularLocation>
        <location evidence="1">Cell inner membrane</location>
        <topology evidence="1">Single-pass membrane protein</topology>
    </subcellularLocation>
</comment>
<dbReference type="NCBIfam" id="TIGR02532">
    <property type="entry name" value="IV_pilin_GFxxxE"/>
    <property type="match status" value="1"/>
</dbReference>
<protein>
    <submittedName>
        <fullName evidence="9">Prepilin-type N-terminal cleavage/methylation domain-containing protein</fullName>
    </submittedName>
</protein>
<dbReference type="InterPro" id="IPR051621">
    <property type="entry name" value="T2SS_protein_J"/>
</dbReference>
<evidence type="ECO:0000256" key="1">
    <source>
        <dbReference type="ARBA" id="ARBA00004377"/>
    </source>
</evidence>
<dbReference type="PANTHER" id="PTHR39583:SF2">
    <property type="entry name" value="TYPE II SECRETION SYSTEM PROTEIN J"/>
    <property type="match status" value="1"/>
</dbReference>
<dbReference type="InterPro" id="IPR045584">
    <property type="entry name" value="Pilin-like"/>
</dbReference>
<evidence type="ECO:0000313" key="9">
    <source>
        <dbReference type="EMBL" id="NUZ05619.1"/>
    </source>
</evidence>
<gene>
    <name evidence="9" type="ORF">HQN59_07565</name>
</gene>
<evidence type="ECO:0000256" key="4">
    <source>
        <dbReference type="ARBA" id="ARBA00022519"/>
    </source>
</evidence>
<evidence type="ECO:0000256" key="5">
    <source>
        <dbReference type="ARBA" id="ARBA00022692"/>
    </source>
</evidence>
<keyword evidence="10" id="KW-1185">Reference proteome</keyword>
<evidence type="ECO:0000256" key="8">
    <source>
        <dbReference type="SAM" id="Phobius"/>
    </source>
</evidence>
<dbReference type="EMBL" id="JABWMJ010000003">
    <property type="protein sequence ID" value="NUZ05619.1"/>
    <property type="molecule type" value="Genomic_DNA"/>
</dbReference>
<keyword evidence="6 8" id="KW-1133">Transmembrane helix</keyword>
<dbReference type="AlphaFoldDB" id="A0A7Y6NM23"/>
<dbReference type="PROSITE" id="PS00409">
    <property type="entry name" value="PROKAR_NTER_METHYL"/>
    <property type="match status" value="1"/>
</dbReference>
<keyword evidence="2" id="KW-1003">Cell membrane</keyword>
<keyword evidence="5 8" id="KW-0812">Transmembrane</keyword>
<dbReference type="GO" id="GO:0005886">
    <property type="term" value="C:plasma membrane"/>
    <property type="evidence" value="ECO:0007669"/>
    <property type="project" value="UniProtKB-SubCell"/>
</dbReference>
<sequence length="201" mass="21663">MSAAGRAAARGFTLVEVLVALVIMAIIAMMTWQGVDGVVRARDSSQVSLERTLRLHTVISQWERDLAAIHESVVVPAFSCDGAAVRLTRSTPDGVQVVVWMLRPVGQADFAWTRWASTPTRTVNELRARWAQGQLVQPGDPAELLALGGVAARQVFVMESNGLSNCQSSRIGLPPSVRLVLSFVPGMGYEGEVVRDTLVAP</sequence>
<comment type="caution">
    <text evidence="9">The sequence shown here is derived from an EMBL/GenBank/DDBJ whole genome shotgun (WGS) entry which is preliminary data.</text>
</comment>
<evidence type="ECO:0000256" key="2">
    <source>
        <dbReference type="ARBA" id="ARBA00022475"/>
    </source>
</evidence>
<evidence type="ECO:0000313" key="10">
    <source>
        <dbReference type="Proteomes" id="UP000529637"/>
    </source>
</evidence>
<evidence type="ECO:0000256" key="6">
    <source>
        <dbReference type="ARBA" id="ARBA00022989"/>
    </source>
</evidence>
<dbReference type="InterPro" id="IPR012902">
    <property type="entry name" value="N_methyl_site"/>
</dbReference>
<reference evidence="9 10" key="1">
    <citation type="submission" date="2020-06" db="EMBL/GenBank/DDBJ databases">
        <title>Schlegella sp. ID0723 isolated from air conditioner.</title>
        <authorList>
            <person name="Kim D.Y."/>
            <person name="Kim D.-U."/>
        </authorList>
    </citation>
    <scope>NUCLEOTIDE SEQUENCE [LARGE SCALE GENOMIC DNA]</scope>
    <source>
        <strain evidence="9 10">ID0723</strain>
    </source>
</reference>
<proteinExistence type="predicted"/>
<keyword evidence="4" id="KW-0997">Cell inner membrane</keyword>
<accession>A0A7Y6NM23</accession>
<name>A0A7Y6NM23_9BURK</name>
<organism evidence="9 10">
    <name type="scientific">Piscinibacter koreensis</name>
    <dbReference type="NCBI Taxonomy" id="2742824"/>
    <lineage>
        <taxon>Bacteria</taxon>
        <taxon>Pseudomonadati</taxon>
        <taxon>Pseudomonadota</taxon>
        <taxon>Betaproteobacteria</taxon>
        <taxon>Burkholderiales</taxon>
        <taxon>Sphaerotilaceae</taxon>
        <taxon>Piscinibacter</taxon>
    </lineage>
</organism>
<evidence type="ECO:0000256" key="3">
    <source>
        <dbReference type="ARBA" id="ARBA00022481"/>
    </source>
</evidence>
<dbReference type="Proteomes" id="UP000529637">
    <property type="component" value="Unassembled WGS sequence"/>
</dbReference>
<dbReference type="GO" id="GO:0015628">
    <property type="term" value="P:protein secretion by the type II secretion system"/>
    <property type="evidence" value="ECO:0007669"/>
    <property type="project" value="TreeGrafter"/>
</dbReference>
<keyword evidence="7 8" id="KW-0472">Membrane</keyword>
<dbReference type="PANTHER" id="PTHR39583">
    <property type="entry name" value="TYPE II SECRETION SYSTEM PROTEIN J-RELATED"/>
    <property type="match status" value="1"/>
</dbReference>
<dbReference type="RefSeq" id="WP_176067741.1">
    <property type="nucleotide sequence ID" value="NZ_JABWMJ010000003.1"/>
</dbReference>
<dbReference type="SUPFAM" id="SSF54523">
    <property type="entry name" value="Pili subunits"/>
    <property type="match status" value="1"/>
</dbReference>
<dbReference type="Pfam" id="PF07963">
    <property type="entry name" value="N_methyl"/>
    <property type="match status" value="1"/>
</dbReference>
<keyword evidence="3" id="KW-0488">Methylation</keyword>